<dbReference type="Pfam" id="PF07714">
    <property type="entry name" value="PK_Tyr_Ser-Thr"/>
    <property type="match status" value="1"/>
</dbReference>
<keyword evidence="3" id="KW-0433">Leucine-rich repeat</keyword>
<dbReference type="Pfam" id="PF08263">
    <property type="entry name" value="LRRNT_2"/>
    <property type="match status" value="1"/>
</dbReference>
<dbReference type="Gene3D" id="3.80.10.10">
    <property type="entry name" value="Ribonuclease Inhibitor"/>
    <property type="match status" value="2"/>
</dbReference>
<dbReference type="PROSITE" id="PS51450">
    <property type="entry name" value="LRR"/>
    <property type="match status" value="1"/>
</dbReference>
<evidence type="ECO:0000256" key="6">
    <source>
        <dbReference type="ARBA" id="ARBA00022737"/>
    </source>
</evidence>
<keyword evidence="7" id="KW-0547">Nucleotide-binding</keyword>
<evidence type="ECO:0000256" key="10">
    <source>
        <dbReference type="ARBA" id="ARBA00023136"/>
    </source>
</evidence>
<evidence type="ECO:0000256" key="1">
    <source>
        <dbReference type="ARBA" id="ARBA00004370"/>
    </source>
</evidence>
<dbReference type="Pfam" id="PF00560">
    <property type="entry name" value="LRR_1"/>
    <property type="match status" value="1"/>
</dbReference>
<dbReference type="EMBL" id="JABFUD020000022">
    <property type="protein sequence ID" value="KAI5061961.1"/>
    <property type="molecule type" value="Genomic_DNA"/>
</dbReference>
<dbReference type="InterPro" id="IPR000719">
    <property type="entry name" value="Prot_kinase_dom"/>
</dbReference>
<keyword evidence="9 12" id="KW-1133">Transmembrane helix</keyword>
<dbReference type="AlphaFoldDB" id="A0A9D4Z6W7"/>
<dbReference type="FunFam" id="1.10.510.10:FF:000095">
    <property type="entry name" value="protein STRUBBELIG-RECEPTOR FAMILY 8"/>
    <property type="match status" value="1"/>
</dbReference>
<evidence type="ECO:0000256" key="2">
    <source>
        <dbReference type="ARBA" id="ARBA00022553"/>
    </source>
</evidence>
<dbReference type="Proteomes" id="UP000886520">
    <property type="component" value="Chromosome 22"/>
</dbReference>
<dbReference type="FunFam" id="3.80.10.10:FF:000234">
    <property type="entry name" value="Probable inactive receptor kinase RLK902"/>
    <property type="match status" value="1"/>
</dbReference>
<dbReference type="GO" id="GO:0005524">
    <property type="term" value="F:ATP binding"/>
    <property type="evidence" value="ECO:0007669"/>
    <property type="project" value="UniProtKB-KW"/>
</dbReference>
<feature type="region of interest" description="Disordered" evidence="11">
    <location>
        <begin position="623"/>
        <end position="657"/>
    </location>
</feature>
<dbReference type="InterPro" id="IPR001611">
    <property type="entry name" value="Leu-rich_rpt"/>
</dbReference>
<evidence type="ECO:0000259" key="13">
    <source>
        <dbReference type="PROSITE" id="PS50011"/>
    </source>
</evidence>
<name>A0A9D4Z6W7_ADICA</name>
<feature type="transmembrane region" description="Helical" evidence="12">
    <location>
        <begin position="260"/>
        <end position="284"/>
    </location>
</feature>
<evidence type="ECO:0000256" key="11">
    <source>
        <dbReference type="SAM" id="MobiDB-lite"/>
    </source>
</evidence>
<dbReference type="CDD" id="cd14066">
    <property type="entry name" value="STKc_IRAK"/>
    <property type="match status" value="1"/>
</dbReference>
<dbReference type="InterPro" id="IPR001245">
    <property type="entry name" value="Ser-Thr/Tyr_kinase_cat_dom"/>
</dbReference>
<dbReference type="InterPro" id="IPR032675">
    <property type="entry name" value="LRR_dom_sf"/>
</dbReference>
<evidence type="ECO:0000256" key="12">
    <source>
        <dbReference type="SAM" id="Phobius"/>
    </source>
</evidence>
<dbReference type="PROSITE" id="PS50011">
    <property type="entry name" value="PROTEIN_KINASE_DOM"/>
    <property type="match status" value="1"/>
</dbReference>
<keyword evidence="4 12" id="KW-0812">Transmembrane</keyword>
<keyword evidence="2" id="KW-0597">Phosphoprotein</keyword>
<feature type="compositionally biased region" description="Basic and acidic residues" evidence="11">
    <location>
        <begin position="623"/>
        <end position="640"/>
    </location>
</feature>
<dbReference type="InterPro" id="IPR013210">
    <property type="entry name" value="LRR_N_plant-typ"/>
</dbReference>
<comment type="caution">
    <text evidence="14">The sequence shown here is derived from an EMBL/GenBank/DDBJ whole genome shotgun (WGS) entry which is preliminary data.</text>
</comment>
<gene>
    <name evidence="14" type="ORF">GOP47_0022500</name>
</gene>
<keyword evidence="8" id="KW-0067">ATP-binding</keyword>
<dbReference type="FunFam" id="3.30.200.20:FF:000307">
    <property type="entry name" value="pollen receptor-like kinase 1"/>
    <property type="match status" value="1"/>
</dbReference>
<evidence type="ECO:0000313" key="15">
    <source>
        <dbReference type="Proteomes" id="UP000886520"/>
    </source>
</evidence>
<comment type="subcellular location">
    <subcellularLocation>
        <location evidence="1">Membrane</location>
    </subcellularLocation>
</comment>
<evidence type="ECO:0000256" key="7">
    <source>
        <dbReference type="ARBA" id="ARBA00022741"/>
    </source>
</evidence>
<protein>
    <recommendedName>
        <fullName evidence="13">Protein kinase domain-containing protein</fullName>
    </recommendedName>
</protein>
<feature type="domain" description="Protein kinase" evidence="13">
    <location>
        <begin position="349"/>
        <end position="623"/>
    </location>
</feature>
<evidence type="ECO:0000256" key="9">
    <source>
        <dbReference type="ARBA" id="ARBA00022989"/>
    </source>
</evidence>
<evidence type="ECO:0000313" key="14">
    <source>
        <dbReference type="EMBL" id="KAI5061961.1"/>
    </source>
</evidence>
<keyword evidence="10 12" id="KW-0472">Membrane</keyword>
<accession>A0A9D4Z6W7</accession>
<dbReference type="PANTHER" id="PTHR48010">
    <property type="entry name" value="OS05G0588300 PROTEIN"/>
    <property type="match status" value="1"/>
</dbReference>
<dbReference type="GO" id="GO:0004672">
    <property type="term" value="F:protein kinase activity"/>
    <property type="evidence" value="ECO:0007669"/>
    <property type="project" value="InterPro"/>
</dbReference>
<dbReference type="SUPFAM" id="SSF52058">
    <property type="entry name" value="L domain-like"/>
    <property type="match status" value="1"/>
</dbReference>
<evidence type="ECO:0000256" key="4">
    <source>
        <dbReference type="ARBA" id="ARBA00022692"/>
    </source>
</evidence>
<evidence type="ECO:0000256" key="5">
    <source>
        <dbReference type="ARBA" id="ARBA00022729"/>
    </source>
</evidence>
<reference evidence="14" key="1">
    <citation type="submission" date="2021-01" db="EMBL/GenBank/DDBJ databases">
        <title>Adiantum capillus-veneris genome.</title>
        <authorList>
            <person name="Fang Y."/>
            <person name="Liao Q."/>
        </authorList>
    </citation>
    <scope>NUCLEOTIDE SEQUENCE</scope>
    <source>
        <strain evidence="14">H3</strain>
        <tissue evidence="14">Leaf</tissue>
    </source>
</reference>
<dbReference type="InterPro" id="IPR011009">
    <property type="entry name" value="Kinase-like_dom_sf"/>
</dbReference>
<evidence type="ECO:0000256" key="8">
    <source>
        <dbReference type="ARBA" id="ARBA00022840"/>
    </source>
</evidence>
<evidence type="ECO:0000256" key="3">
    <source>
        <dbReference type="ARBA" id="ARBA00022614"/>
    </source>
</evidence>
<keyword evidence="5" id="KW-0732">Signal</keyword>
<dbReference type="Gene3D" id="3.30.200.20">
    <property type="entry name" value="Phosphorylase Kinase, domain 1"/>
    <property type="match status" value="1"/>
</dbReference>
<keyword evidence="15" id="KW-1185">Reference proteome</keyword>
<dbReference type="InterPro" id="IPR050994">
    <property type="entry name" value="At_inactive_RLKs"/>
</dbReference>
<feature type="compositionally biased region" description="Polar residues" evidence="11">
    <location>
        <begin position="641"/>
        <end position="650"/>
    </location>
</feature>
<sequence>MGCSDSTTETMKKLVITSTGLPPSAGDEKTDTRALSAFLSGLQAAPRVNWLLNVSVCEWQGVICNANKRVESLHLPGVGLTGRIPEGVLGSLSELRVLSLRSNKLSGPLPPDLANCTQLRSLYLQHNELSGSLPPLSSLPPLIRLNLAYNKFSDVIPSSYSLLRRLGTLYLQNNSLSGSLPGFISLLPNLTQFSVANNTFNGSVAASLQERFDASAFEGNHFCGKPLFEQCANAPISSPAEAPTETQKSRRSKHRLTKGYIAAIAAGAAALAFFILACCVVWCLKRRGWSTTRLKARKSVGEAGGTSTQKALDTGKGEVEFSSAAEKESNKLVFFDGGTSTFDLEDLLRASAEVLGKGSIGTAYKAVLEDGTTVVVKRLKDVSVGRKEFEQHIGSLGNLRHRHLVPLRAYYYSKDEKLLLFQHMALGSLSALLHGNRGSGRTALDWDTRVKIATGAAKGIAFLHEQGGGNKFTHGNIKSSNVLLSRNYDASISDYSLMPLFGTSPIASRILGYRAPEVLETRRITSKADVYSYGVLLLELLTGKAPTQTSSEEGIDLPRWVQSVVREEWTAEVFDVELLRYDNIEEEMVQILQIAMACVAVSPDQRPTMSQVVKMIEDVRAFETDDTIRQSSSDKSKESNGHTPQRTEPSTPARITP</sequence>
<dbReference type="Pfam" id="PF13855">
    <property type="entry name" value="LRR_8"/>
    <property type="match status" value="1"/>
</dbReference>
<dbReference type="Gene3D" id="1.10.510.10">
    <property type="entry name" value="Transferase(Phosphotransferase) domain 1"/>
    <property type="match status" value="1"/>
</dbReference>
<dbReference type="GO" id="GO:0016020">
    <property type="term" value="C:membrane"/>
    <property type="evidence" value="ECO:0007669"/>
    <property type="project" value="UniProtKB-SubCell"/>
</dbReference>
<dbReference type="SUPFAM" id="SSF56112">
    <property type="entry name" value="Protein kinase-like (PK-like)"/>
    <property type="match status" value="1"/>
</dbReference>
<organism evidence="14 15">
    <name type="scientific">Adiantum capillus-veneris</name>
    <name type="common">Maidenhair fern</name>
    <dbReference type="NCBI Taxonomy" id="13818"/>
    <lineage>
        <taxon>Eukaryota</taxon>
        <taxon>Viridiplantae</taxon>
        <taxon>Streptophyta</taxon>
        <taxon>Embryophyta</taxon>
        <taxon>Tracheophyta</taxon>
        <taxon>Polypodiopsida</taxon>
        <taxon>Polypodiidae</taxon>
        <taxon>Polypodiales</taxon>
        <taxon>Pteridineae</taxon>
        <taxon>Pteridaceae</taxon>
        <taxon>Vittarioideae</taxon>
        <taxon>Adiantum</taxon>
    </lineage>
</organism>
<keyword evidence="6" id="KW-0677">Repeat</keyword>
<proteinExistence type="predicted"/>
<dbReference type="OrthoDB" id="4062651at2759"/>
<dbReference type="PANTHER" id="PTHR48010:SF76">
    <property type="entry name" value="INACTIVE RECEPTOR KINASE RLK902-RELATED"/>
    <property type="match status" value="1"/>
</dbReference>